<protein>
    <submittedName>
        <fullName evidence="2">Hypothetical_protein</fullName>
    </submittedName>
</protein>
<proteinExistence type="predicted"/>
<organism evidence="1">
    <name type="scientific">Hexamita inflata</name>
    <dbReference type="NCBI Taxonomy" id="28002"/>
    <lineage>
        <taxon>Eukaryota</taxon>
        <taxon>Metamonada</taxon>
        <taxon>Diplomonadida</taxon>
        <taxon>Hexamitidae</taxon>
        <taxon>Hexamitinae</taxon>
        <taxon>Hexamita</taxon>
    </lineage>
</organism>
<dbReference type="EMBL" id="CAXDID020000332">
    <property type="protein sequence ID" value="CAL6078121.1"/>
    <property type="molecule type" value="Genomic_DNA"/>
</dbReference>
<dbReference type="Proteomes" id="UP001642409">
    <property type="component" value="Unassembled WGS sequence"/>
</dbReference>
<evidence type="ECO:0000313" key="1">
    <source>
        <dbReference type="EMBL" id="CAI9969598.1"/>
    </source>
</evidence>
<dbReference type="AlphaFoldDB" id="A0AA86VKW7"/>
<keyword evidence="3" id="KW-1185">Reference proteome</keyword>
<accession>A0AA86VKW7</accession>
<dbReference type="EMBL" id="CATOUU010001061">
    <property type="protein sequence ID" value="CAI9969598.1"/>
    <property type="molecule type" value="Genomic_DNA"/>
</dbReference>
<sequence length="155" mass="17938">MAFIFVSNLSDSASSFMQQLQPTYTKQTIKKTGFHRYVSLRRLNYSLSLSQTLSQLLYLEMITICIIVITAQGITSGKKQQNRAKTSLFMYEPKKSLQNREKKREIPAENTKTEIIMKLISVFEQELQQFLSLINIIVPIVMNKIEVKREAMPIN</sequence>
<name>A0AA86VKW7_9EUKA</name>
<gene>
    <name evidence="1" type="ORF">HINF_LOCUS57243</name>
    <name evidence="2" type="ORF">HINF_LOCUS58751</name>
</gene>
<reference evidence="1" key="1">
    <citation type="submission" date="2023-06" db="EMBL/GenBank/DDBJ databases">
        <authorList>
            <person name="Kurt Z."/>
        </authorList>
    </citation>
    <scope>NUCLEOTIDE SEQUENCE</scope>
</reference>
<evidence type="ECO:0000313" key="3">
    <source>
        <dbReference type="Proteomes" id="UP001642409"/>
    </source>
</evidence>
<reference evidence="2 3" key="2">
    <citation type="submission" date="2024-07" db="EMBL/GenBank/DDBJ databases">
        <authorList>
            <person name="Akdeniz Z."/>
        </authorList>
    </citation>
    <scope>NUCLEOTIDE SEQUENCE [LARGE SCALE GENOMIC DNA]</scope>
</reference>
<evidence type="ECO:0000313" key="2">
    <source>
        <dbReference type="EMBL" id="CAL6078121.1"/>
    </source>
</evidence>
<comment type="caution">
    <text evidence="1">The sequence shown here is derived from an EMBL/GenBank/DDBJ whole genome shotgun (WGS) entry which is preliminary data.</text>
</comment>